<protein>
    <recommendedName>
        <fullName evidence="4">Transmembrane protein</fullName>
    </recommendedName>
</protein>
<name>A0ABV5E2I9_9ACTN</name>
<evidence type="ECO:0008006" key="4">
    <source>
        <dbReference type="Google" id="ProtNLM"/>
    </source>
</evidence>
<keyword evidence="1" id="KW-0472">Membrane</keyword>
<gene>
    <name evidence="2" type="ORF">VSQ78_25470</name>
</gene>
<feature type="transmembrane region" description="Helical" evidence="1">
    <location>
        <begin position="21"/>
        <end position="45"/>
    </location>
</feature>
<dbReference type="RefSeq" id="WP_376737914.1">
    <property type="nucleotide sequence ID" value="NZ_JAYMRS010000018.1"/>
</dbReference>
<evidence type="ECO:0000256" key="1">
    <source>
        <dbReference type="SAM" id="Phobius"/>
    </source>
</evidence>
<dbReference type="EMBL" id="JAYMRS010000018">
    <property type="protein sequence ID" value="MFB8771066.1"/>
    <property type="molecule type" value="Genomic_DNA"/>
</dbReference>
<feature type="transmembrane region" description="Helical" evidence="1">
    <location>
        <begin position="112"/>
        <end position="131"/>
    </location>
</feature>
<organism evidence="2 3">
    <name type="scientific">Nocardiopsis alba</name>
    <dbReference type="NCBI Taxonomy" id="53437"/>
    <lineage>
        <taxon>Bacteria</taxon>
        <taxon>Bacillati</taxon>
        <taxon>Actinomycetota</taxon>
        <taxon>Actinomycetes</taxon>
        <taxon>Streptosporangiales</taxon>
        <taxon>Nocardiopsidaceae</taxon>
        <taxon>Nocardiopsis</taxon>
    </lineage>
</organism>
<feature type="transmembrane region" description="Helical" evidence="1">
    <location>
        <begin position="51"/>
        <end position="73"/>
    </location>
</feature>
<comment type="caution">
    <text evidence="2">The sequence shown here is derived from an EMBL/GenBank/DDBJ whole genome shotgun (WGS) entry which is preliminary data.</text>
</comment>
<sequence length="164" mass="17429">MSDVLDRSDPALSVPGRVWFLFLYPLLAVVVVLVSGFFAFLGLLYEDTSFAALFLLVMAVLIGGGSAARSWVARRRGVVVRPWEGAVVSAVALSAATVGACFQAVAGVAWSWLMPVLWCVGLSVVGETVWARFAGRSWWWLSVVAVLVVAAVGVGAVWWADAVG</sequence>
<evidence type="ECO:0000313" key="3">
    <source>
        <dbReference type="Proteomes" id="UP001585053"/>
    </source>
</evidence>
<dbReference type="Proteomes" id="UP001585053">
    <property type="component" value="Unassembled WGS sequence"/>
</dbReference>
<keyword evidence="1" id="KW-1133">Transmembrane helix</keyword>
<feature type="transmembrane region" description="Helical" evidence="1">
    <location>
        <begin position="138"/>
        <end position="160"/>
    </location>
</feature>
<keyword evidence="3" id="KW-1185">Reference proteome</keyword>
<accession>A0ABV5E2I9</accession>
<evidence type="ECO:0000313" key="2">
    <source>
        <dbReference type="EMBL" id="MFB8771066.1"/>
    </source>
</evidence>
<keyword evidence="1" id="KW-0812">Transmembrane</keyword>
<reference evidence="2 3" key="1">
    <citation type="submission" date="2024-01" db="EMBL/GenBank/DDBJ databases">
        <title>Genome mining of biosynthetic gene clusters to explore secondary metabolites of Streptomyces sp.</title>
        <authorList>
            <person name="Baig A."/>
            <person name="Ajitkumar Shintre N."/>
            <person name="Kumar H."/>
            <person name="Anbarasu A."/>
            <person name="Ramaiah S."/>
        </authorList>
    </citation>
    <scope>NUCLEOTIDE SEQUENCE [LARGE SCALE GENOMIC DNA]</scope>
    <source>
        <strain evidence="2 3">A01</strain>
    </source>
</reference>
<proteinExistence type="predicted"/>
<feature type="transmembrane region" description="Helical" evidence="1">
    <location>
        <begin position="85"/>
        <end position="106"/>
    </location>
</feature>